<dbReference type="Gene3D" id="3.90.1200.10">
    <property type="match status" value="1"/>
</dbReference>
<dbReference type="Proteomes" id="UP000258309">
    <property type="component" value="Unassembled WGS sequence"/>
</dbReference>
<dbReference type="Gene3D" id="3.50.50.60">
    <property type="entry name" value="FAD/NAD(P)-binding domain"/>
    <property type="match status" value="2"/>
</dbReference>
<dbReference type="OrthoDB" id="66881at2759"/>
<dbReference type="InterPro" id="IPR011009">
    <property type="entry name" value="Kinase-like_dom_sf"/>
</dbReference>
<evidence type="ECO:0000313" key="10">
    <source>
        <dbReference type="Proteomes" id="UP000258309"/>
    </source>
</evidence>
<dbReference type="EMBL" id="NCSJ02000119">
    <property type="protein sequence ID" value="RFU29748.1"/>
    <property type="molecule type" value="Genomic_DNA"/>
</dbReference>
<comment type="catalytic activity">
    <reaction evidence="6">
        <text>L-threonyl-[protein] + ATP = O-phospho-L-threonyl-[protein] + ADP + H(+)</text>
        <dbReference type="Rhea" id="RHEA:46608"/>
        <dbReference type="Rhea" id="RHEA-COMP:11060"/>
        <dbReference type="Rhea" id="RHEA-COMP:11605"/>
        <dbReference type="ChEBI" id="CHEBI:15378"/>
        <dbReference type="ChEBI" id="CHEBI:30013"/>
        <dbReference type="ChEBI" id="CHEBI:30616"/>
        <dbReference type="ChEBI" id="CHEBI:61977"/>
        <dbReference type="ChEBI" id="CHEBI:456216"/>
        <dbReference type="EC" id="2.7.11.1"/>
    </reaction>
</comment>
<keyword evidence="10" id="KW-1185">Reference proteome</keyword>
<keyword evidence="5" id="KW-0560">Oxidoreductase</keyword>
<comment type="catalytic activity">
    <reaction evidence="7">
        <text>L-seryl-[protein] + ATP = O-phospho-L-seryl-[protein] + ADP + H(+)</text>
        <dbReference type="Rhea" id="RHEA:17989"/>
        <dbReference type="Rhea" id="RHEA-COMP:9863"/>
        <dbReference type="Rhea" id="RHEA-COMP:11604"/>
        <dbReference type="ChEBI" id="CHEBI:15378"/>
        <dbReference type="ChEBI" id="CHEBI:29999"/>
        <dbReference type="ChEBI" id="CHEBI:30616"/>
        <dbReference type="ChEBI" id="CHEBI:83421"/>
        <dbReference type="ChEBI" id="CHEBI:456216"/>
        <dbReference type="EC" id="2.7.11.1"/>
    </reaction>
</comment>
<comment type="similarity">
    <text evidence="1">Belongs to the FMO family.</text>
</comment>
<dbReference type="GO" id="GO:0050661">
    <property type="term" value="F:NADP binding"/>
    <property type="evidence" value="ECO:0007669"/>
    <property type="project" value="InterPro"/>
</dbReference>
<evidence type="ECO:0000256" key="7">
    <source>
        <dbReference type="ARBA" id="ARBA00048679"/>
    </source>
</evidence>
<dbReference type="SUPFAM" id="SSF56112">
    <property type="entry name" value="Protein kinase-like (PK-like)"/>
    <property type="match status" value="1"/>
</dbReference>
<dbReference type="PANTHER" id="PTHR23023">
    <property type="entry name" value="DIMETHYLANILINE MONOOXYGENASE"/>
    <property type="match status" value="1"/>
</dbReference>
<dbReference type="CDD" id="cd05120">
    <property type="entry name" value="APH_ChoK_like"/>
    <property type="match status" value="1"/>
</dbReference>
<name>A0A3E2H8P7_SCYLI</name>
<evidence type="ECO:0000259" key="8">
    <source>
        <dbReference type="Pfam" id="PF01636"/>
    </source>
</evidence>
<accession>A0A3E2H8P7</accession>
<feature type="domain" description="Aminoglycoside phosphotransferase" evidence="8">
    <location>
        <begin position="543"/>
        <end position="747"/>
    </location>
</feature>
<dbReference type="GO" id="GO:0004499">
    <property type="term" value="F:N,N-dimethylaniline monooxygenase activity"/>
    <property type="evidence" value="ECO:0007669"/>
    <property type="project" value="InterPro"/>
</dbReference>
<dbReference type="Pfam" id="PF00743">
    <property type="entry name" value="FMO-like"/>
    <property type="match status" value="2"/>
</dbReference>
<protein>
    <recommendedName>
        <fullName evidence="2">non-specific serine/threonine protein kinase</fullName>
        <ecNumber evidence="2">2.7.11.1</ecNumber>
    </recommendedName>
</protein>
<keyword evidence="4" id="KW-0274">FAD</keyword>
<evidence type="ECO:0000256" key="5">
    <source>
        <dbReference type="ARBA" id="ARBA00023002"/>
    </source>
</evidence>
<evidence type="ECO:0000256" key="4">
    <source>
        <dbReference type="ARBA" id="ARBA00022827"/>
    </source>
</evidence>
<evidence type="ECO:0000256" key="2">
    <source>
        <dbReference type="ARBA" id="ARBA00012513"/>
    </source>
</evidence>
<dbReference type="GO" id="GO:0050660">
    <property type="term" value="F:flavin adenine dinucleotide binding"/>
    <property type="evidence" value="ECO:0007669"/>
    <property type="project" value="InterPro"/>
</dbReference>
<proteinExistence type="inferred from homology"/>
<evidence type="ECO:0000256" key="3">
    <source>
        <dbReference type="ARBA" id="ARBA00022630"/>
    </source>
</evidence>
<evidence type="ECO:0000256" key="1">
    <source>
        <dbReference type="ARBA" id="ARBA00009183"/>
    </source>
</evidence>
<sequence>MVTVKRVAVIGAGPAGAIAVDALASEGAFDVIRVFERRERAGGCWVQDPEDVLPQIPDFKTLADRTADKPLDIPNGLPVYTPKSKQYRFAETSIYPLLETNIEADIMQFSQEPIAEEKTTLSIRRHGLETPFRHHKVIQKYIEGLLDRKGYQDFVEYNTTVERIEKLKETGSWRLTLRKDGPSKKDYWWTEDFDAVEVASGHYSVPFIPEIQGLEQFSKAYPESVEHSKGYRGPEKYRGKKVVVVGASVSGMDIAVDLVDTAQSPVNAVVRGRYHPYFGETPFEHPDIKRWPPIKYIDSSNGKRTVHFEDDSFITNVDHIILGTGYSWTLPFLPQVPVRNNRIPGLYLHIFKQEDPTLVFIGAIAAGFTFKVFEWQSVLAARFLAGRIKLPDIKEQEKWEKDRIAYKGEGVPFTALYPDFEEYFETVRKLAGEPTATKPGRRLPKFQKEWIDIFNRGHQKRIKMWDLANKAAREKKAREGFGVRLHKKSEPSVPVKRANIVTPAPTHSRTTASNILLYVSSIMPSEYTNAVQGDCTLYDYFGNRVLRSTSTNGRVVAVKIKPRSVLLRSEGKMMNYASQQAGIKAPQVLGCYDIEPKITTMVSDLVSGVSLYLVWHQMNKKQQDSIKIQLKEQFYNFRQCFQPYIGRIERQPTRNFYDRLKITTMGPFDSEDEFDNWCLVRIKSPLTRIKWKYLLSSMRGKDSKAFVLTHGDLAARNIIVKDGVVTGIVDWENAGFFPEYIEYVVAMEICDGHEDWWKPVLKEILEPCNSERLKFQSLIKDRGLL</sequence>
<dbReference type="Pfam" id="PF01636">
    <property type="entry name" value="APH"/>
    <property type="match status" value="1"/>
</dbReference>
<reference evidence="9 10" key="1">
    <citation type="submission" date="2018-05" db="EMBL/GenBank/DDBJ databases">
        <title>Draft genome sequence of Scytalidium lignicola DSM 105466, a ubiquitous saprotrophic fungus.</title>
        <authorList>
            <person name="Buettner E."/>
            <person name="Gebauer A.M."/>
            <person name="Hofrichter M."/>
            <person name="Liers C."/>
            <person name="Kellner H."/>
        </authorList>
    </citation>
    <scope>NUCLEOTIDE SEQUENCE [LARGE SCALE GENOMIC DNA]</scope>
    <source>
        <strain evidence="9 10">DSM 105466</strain>
    </source>
</reference>
<evidence type="ECO:0000313" key="9">
    <source>
        <dbReference type="EMBL" id="RFU29748.1"/>
    </source>
</evidence>
<dbReference type="PROSITE" id="PS00109">
    <property type="entry name" value="PROTEIN_KINASE_TYR"/>
    <property type="match status" value="1"/>
</dbReference>
<evidence type="ECO:0000256" key="6">
    <source>
        <dbReference type="ARBA" id="ARBA00047899"/>
    </source>
</evidence>
<dbReference type="InterPro" id="IPR020946">
    <property type="entry name" value="Flavin_mOase-like"/>
</dbReference>
<feature type="non-terminal residue" evidence="9">
    <location>
        <position position="785"/>
    </location>
</feature>
<organism evidence="9 10">
    <name type="scientific">Scytalidium lignicola</name>
    <name type="common">Hyphomycete</name>
    <dbReference type="NCBI Taxonomy" id="5539"/>
    <lineage>
        <taxon>Eukaryota</taxon>
        <taxon>Fungi</taxon>
        <taxon>Dikarya</taxon>
        <taxon>Ascomycota</taxon>
        <taxon>Pezizomycotina</taxon>
        <taxon>Leotiomycetes</taxon>
        <taxon>Leotiomycetes incertae sedis</taxon>
        <taxon>Scytalidium</taxon>
    </lineage>
</organism>
<dbReference type="GO" id="GO:0004674">
    <property type="term" value="F:protein serine/threonine kinase activity"/>
    <property type="evidence" value="ECO:0007669"/>
    <property type="project" value="UniProtKB-EC"/>
</dbReference>
<dbReference type="AlphaFoldDB" id="A0A3E2H8P7"/>
<dbReference type="EC" id="2.7.11.1" evidence="2"/>
<feature type="non-terminal residue" evidence="9">
    <location>
        <position position="1"/>
    </location>
</feature>
<dbReference type="InterPro" id="IPR050346">
    <property type="entry name" value="FMO-like"/>
</dbReference>
<comment type="caution">
    <text evidence="9">The sequence shown here is derived from an EMBL/GenBank/DDBJ whole genome shotgun (WGS) entry which is preliminary data.</text>
</comment>
<dbReference type="InterPro" id="IPR008266">
    <property type="entry name" value="Tyr_kinase_AS"/>
</dbReference>
<gene>
    <name evidence="9" type="ORF">B7463_g6604</name>
</gene>
<dbReference type="InterPro" id="IPR036188">
    <property type="entry name" value="FAD/NAD-bd_sf"/>
</dbReference>
<dbReference type="PRINTS" id="PR00419">
    <property type="entry name" value="ADXRDTASE"/>
</dbReference>
<dbReference type="SUPFAM" id="SSF51905">
    <property type="entry name" value="FAD/NAD(P)-binding domain"/>
    <property type="match status" value="2"/>
</dbReference>
<dbReference type="InterPro" id="IPR002575">
    <property type="entry name" value="Aminoglycoside_PTrfase"/>
</dbReference>
<keyword evidence="3" id="KW-0285">Flavoprotein</keyword>